<sequence length="271" mass="30085">MNAEPETATQRIAAALREQIKGMRVGQRLPSRAALAQRLGAAPSTVQKALAELQREGLIETGRGARAVVADQQGLPAREILDRLLEIALAQKELRVDYFGFTAETLAKVLVPRLREAEEQASLPDSVHLRLLLPSAEAKLALPYAMADLSDPRPRERFHAILRTQIAALGAQLAELTVRRPDARLTLEVRYIPLTPTHKFYLINDREAWQGLYKVISATVPLPTRAGGSENVRIRDVVGMNAPLEPHDYEIAREWFDSYWSGPAADSTLEM</sequence>
<dbReference type="GO" id="GO:0045892">
    <property type="term" value="P:negative regulation of DNA-templated transcription"/>
    <property type="evidence" value="ECO:0007669"/>
    <property type="project" value="TreeGrafter"/>
</dbReference>
<evidence type="ECO:0000259" key="4">
    <source>
        <dbReference type="PROSITE" id="PS50949"/>
    </source>
</evidence>
<keyword evidence="1" id="KW-0805">Transcription regulation</keyword>
<organism evidence="5 6">
    <name type="scientific">Streptacidiphilus pinicola</name>
    <dbReference type="NCBI Taxonomy" id="2219663"/>
    <lineage>
        <taxon>Bacteria</taxon>
        <taxon>Bacillati</taxon>
        <taxon>Actinomycetota</taxon>
        <taxon>Actinomycetes</taxon>
        <taxon>Kitasatosporales</taxon>
        <taxon>Streptomycetaceae</taxon>
        <taxon>Streptacidiphilus</taxon>
    </lineage>
</organism>
<protein>
    <recommendedName>
        <fullName evidence="4">HTH gntR-type domain-containing protein</fullName>
    </recommendedName>
</protein>
<dbReference type="PROSITE" id="PS50949">
    <property type="entry name" value="HTH_GNTR"/>
    <property type="match status" value="1"/>
</dbReference>
<keyword evidence="6" id="KW-1185">Reference proteome</keyword>
<name>A0A2X0I9N7_9ACTN</name>
<dbReference type="Pfam" id="PF00392">
    <property type="entry name" value="GntR"/>
    <property type="match status" value="1"/>
</dbReference>
<keyword evidence="3" id="KW-0804">Transcription</keyword>
<dbReference type="EMBL" id="QKYN01000145">
    <property type="protein sequence ID" value="RAG81672.1"/>
    <property type="molecule type" value="Genomic_DNA"/>
</dbReference>
<dbReference type="GO" id="GO:0003700">
    <property type="term" value="F:DNA-binding transcription factor activity"/>
    <property type="evidence" value="ECO:0007669"/>
    <property type="project" value="InterPro"/>
</dbReference>
<dbReference type="InterPro" id="IPR036390">
    <property type="entry name" value="WH_DNA-bd_sf"/>
</dbReference>
<dbReference type="AlphaFoldDB" id="A0A2X0I9N7"/>
<dbReference type="InterPro" id="IPR036388">
    <property type="entry name" value="WH-like_DNA-bd_sf"/>
</dbReference>
<keyword evidence="2" id="KW-0238">DNA-binding</keyword>
<proteinExistence type="predicted"/>
<comment type="caution">
    <text evidence="5">The sequence shown here is derived from an EMBL/GenBank/DDBJ whole genome shotgun (WGS) entry which is preliminary data.</text>
</comment>
<dbReference type="OrthoDB" id="7363114at2"/>
<reference evidence="5 6" key="1">
    <citation type="submission" date="2018-06" db="EMBL/GenBank/DDBJ databases">
        <title>Streptacidiphilus pinicola sp. nov., isolated from pine grove soil.</title>
        <authorList>
            <person name="Roh S.G."/>
            <person name="Park S."/>
            <person name="Kim M.-K."/>
            <person name="Yun B.-R."/>
            <person name="Park J."/>
            <person name="Kim M.J."/>
            <person name="Kim Y.S."/>
            <person name="Kim S.B."/>
        </authorList>
    </citation>
    <scope>NUCLEOTIDE SEQUENCE [LARGE SCALE GENOMIC DNA]</scope>
    <source>
        <strain evidence="5 6">MMS16-CNU450</strain>
    </source>
</reference>
<accession>A0A2X0I9N7</accession>
<dbReference type="Gene3D" id="1.10.10.10">
    <property type="entry name" value="Winged helix-like DNA-binding domain superfamily/Winged helix DNA-binding domain"/>
    <property type="match status" value="1"/>
</dbReference>
<evidence type="ECO:0000313" key="6">
    <source>
        <dbReference type="Proteomes" id="UP000248889"/>
    </source>
</evidence>
<dbReference type="SMART" id="SM00345">
    <property type="entry name" value="HTH_GNTR"/>
    <property type="match status" value="1"/>
</dbReference>
<dbReference type="SUPFAM" id="SSF46785">
    <property type="entry name" value="Winged helix' DNA-binding domain"/>
    <property type="match status" value="1"/>
</dbReference>
<evidence type="ECO:0000313" key="5">
    <source>
        <dbReference type="EMBL" id="RAG81672.1"/>
    </source>
</evidence>
<dbReference type="InterPro" id="IPR000524">
    <property type="entry name" value="Tscrpt_reg_HTH_GntR"/>
</dbReference>
<gene>
    <name evidence="5" type="ORF">DN069_31620</name>
</gene>
<evidence type="ECO:0000256" key="2">
    <source>
        <dbReference type="ARBA" id="ARBA00023125"/>
    </source>
</evidence>
<dbReference type="InterPro" id="IPR050679">
    <property type="entry name" value="Bact_HTH_transcr_reg"/>
</dbReference>
<dbReference type="Proteomes" id="UP000248889">
    <property type="component" value="Unassembled WGS sequence"/>
</dbReference>
<dbReference type="PANTHER" id="PTHR44846:SF17">
    <property type="entry name" value="GNTR-FAMILY TRANSCRIPTIONAL REGULATOR"/>
    <property type="match status" value="1"/>
</dbReference>
<evidence type="ECO:0000256" key="1">
    <source>
        <dbReference type="ARBA" id="ARBA00023015"/>
    </source>
</evidence>
<dbReference type="GO" id="GO:0003677">
    <property type="term" value="F:DNA binding"/>
    <property type="evidence" value="ECO:0007669"/>
    <property type="project" value="UniProtKB-KW"/>
</dbReference>
<feature type="domain" description="HTH gntR-type" evidence="4">
    <location>
        <begin position="6"/>
        <end position="72"/>
    </location>
</feature>
<dbReference type="CDD" id="cd07377">
    <property type="entry name" value="WHTH_GntR"/>
    <property type="match status" value="1"/>
</dbReference>
<dbReference type="SMART" id="SM00419">
    <property type="entry name" value="HTH_CRP"/>
    <property type="match status" value="1"/>
</dbReference>
<dbReference type="RefSeq" id="WP_111506671.1">
    <property type="nucleotide sequence ID" value="NZ_QKYN01000145.1"/>
</dbReference>
<dbReference type="InterPro" id="IPR012318">
    <property type="entry name" value="HTH_CRP"/>
</dbReference>
<evidence type="ECO:0000256" key="3">
    <source>
        <dbReference type="ARBA" id="ARBA00023163"/>
    </source>
</evidence>
<dbReference type="PANTHER" id="PTHR44846">
    <property type="entry name" value="MANNOSYL-D-GLYCERATE TRANSPORT/METABOLISM SYSTEM REPRESSOR MNGR-RELATED"/>
    <property type="match status" value="1"/>
</dbReference>